<dbReference type="Pfam" id="PF24883">
    <property type="entry name" value="NPHP3_N"/>
    <property type="match status" value="1"/>
</dbReference>
<dbReference type="STRING" id="447093.C0NZ54"/>
<dbReference type="VEuPathDB" id="FungiDB:I7I50_10207"/>
<dbReference type="InterPro" id="IPR035994">
    <property type="entry name" value="Nucleoside_phosphorylase_sf"/>
</dbReference>
<dbReference type="GO" id="GO:0009116">
    <property type="term" value="P:nucleoside metabolic process"/>
    <property type="evidence" value="ECO:0007669"/>
    <property type="project" value="InterPro"/>
</dbReference>
<feature type="region of interest" description="Disordered" evidence="4">
    <location>
        <begin position="16"/>
        <end position="36"/>
    </location>
</feature>
<dbReference type="SUPFAM" id="SSF48403">
    <property type="entry name" value="Ankyrin repeat"/>
    <property type="match status" value="2"/>
</dbReference>
<keyword evidence="1" id="KW-0677">Repeat</keyword>
<reference evidence="6" key="1">
    <citation type="submission" date="2009-02" db="EMBL/GenBank/DDBJ databases">
        <title>The Genome Sequence of Ajellomyces capsulatus strain G186AR.</title>
        <authorList>
            <consortium name="The Broad Institute Genome Sequencing Platform"/>
            <person name="Champion M."/>
            <person name="Cuomo C."/>
            <person name="Ma L.-J."/>
            <person name="Henn M.R."/>
            <person name="Sil A."/>
            <person name="Goldman B."/>
            <person name="Young S.K."/>
            <person name="Kodira C.D."/>
            <person name="Zeng Q."/>
            <person name="Koehrsen M."/>
            <person name="Alvarado L."/>
            <person name="Berlin A."/>
            <person name="Borenstein D."/>
            <person name="Chen Z."/>
            <person name="Engels R."/>
            <person name="Freedman E."/>
            <person name="Gellesch M."/>
            <person name="Goldberg J."/>
            <person name="Griggs A."/>
            <person name="Gujja S."/>
            <person name="Heiman D."/>
            <person name="Hepburn T."/>
            <person name="Howarth C."/>
            <person name="Jen D."/>
            <person name="Larson L."/>
            <person name="Lewis B."/>
            <person name="Mehta T."/>
            <person name="Park D."/>
            <person name="Pearson M."/>
            <person name="Roberts A."/>
            <person name="Saif S."/>
            <person name="Shea T."/>
            <person name="Shenoy N."/>
            <person name="Sisk P."/>
            <person name="Stolte C."/>
            <person name="Sykes S."/>
            <person name="Walk T."/>
            <person name="White J."/>
            <person name="Yandava C."/>
            <person name="Klein B."/>
            <person name="McEwen J.G."/>
            <person name="Puccia R."/>
            <person name="Goldman G.H."/>
            <person name="Felipe M.S."/>
            <person name="Nino-Vega G."/>
            <person name="San-Blas G."/>
            <person name="Taylor J."/>
            <person name="Mendoza L."/>
            <person name="Galagan J."/>
            <person name="Nusbaum C."/>
            <person name="Birren B."/>
        </authorList>
    </citation>
    <scope>NUCLEOTIDE SEQUENCE</scope>
    <source>
        <strain evidence="6">G186AR</strain>
    </source>
</reference>
<dbReference type="SUPFAM" id="SSF52540">
    <property type="entry name" value="P-loop containing nucleoside triphosphate hydrolases"/>
    <property type="match status" value="1"/>
</dbReference>
<feature type="repeat" description="ANK" evidence="3">
    <location>
        <begin position="1093"/>
        <end position="1126"/>
    </location>
</feature>
<dbReference type="PANTHER" id="PTHR24198">
    <property type="entry name" value="ANKYRIN REPEAT AND PROTEIN KINASE DOMAIN-CONTAINING PROTEIN"/>
    <property type="match status" value="1"/>
</dbReference>
<evidence type="ECO:0000256" key="2">
    <source>
        <dbReference type="ARBA" id="ARBA00023043"/>
    </source>
</evidence>
<dbReference type="SUPFAM" id="SSF53167">
    <property type="entry name" value="Purine and uridine phosphorylases"/>
    <property type="match status" value="1"/>
</dbReference>
<feature type="repeat" description="ANK" evidence="3">
    <location>
        <begin position="1025"/>
        <end position="1058"/>
    </location>
</feature>
<keyword evidence="2 3" id="KW-0040">ANK repeat</keyword>
<feature type="repeat" description="ANK" evidence="3">
    <location>
        <begin position="1127"/>
        <end position="1160"/>
    </location>
</feature>
<dbReference type="InterPro" id="IPR056884">
    <property type="entry name" value="NPHP3-like_N"/>
</dbReference>
<feature type="compositionally biased region" description="Polar residues" evidence="4">
    <location>
        <begin position="16"/>
        <end position="31"/>
    </location>
</feature>
<proteinExistence type="predicted"/>
<keyword evidence="7" id="KW-1185">Reference proteome</keyword>
<dbReference type="Gene3D" id="3.40.50.1580">
    <property type="entry name" value="Nucleoside phosphorylase domain"/>
    <property type="match status" value="1"/>
</dbReference>
<dbReference type="AlphaFoldDB" id="C0NZ54"/>
<dbReference type="InterPro" id="IPR036770">
    <property type="entry name" value="Ankyrin_rpt-contain_sf"/>
</dbReference>
<dbReference type="Pfam" id="PF12796">
    <property type="entry name" value="Ank_2"/>
    <property type="match status" value="2"/>
</dbReference>
<dbReference type="RefSeq" id="XP_045283975.1">
    <property type="nucleotide sequence ID" value="XM_045435483.1"/>
</dbReference>
<evidence type="ECO:0000313" key="7">
    <source>
        <dbReference type="Proteomes" id="UP000001631"/>
    </source>
</evidence>
<sequence>MSQDIWGAVEPSARGTQRGNIISSASSQTDKALTPRPLIPRRKLRHEDYTIGWICALEVEQTAALEMLDQEHANLSQDPIDSNVYNLGSIEGHNVVIAGIHATGSTASAMTITQMQRTYRNIKFGLLVGVGGGVPVTTDNGAIRLGDVVVSKPVDGNSGAVQYDRGKATDGRFECTSSLPLPPAVLLNAAQALAANRVRLLQDPILTDIKRIKTGNKNLRKYMYPGRGQDHLFKKNYTHVGQKQSCDECDLSQLVQRPEDNEGDESYLRVHRGTIASGEKIVRDAVLRDKLAEQYQVLCFETEAAGITDLPFLVIRGIADYCDTHKNDKWQGYAAAAAAAYARQLICYLPIARSRKPANFDSTEQHQVVSCSDEEKIQKIVKSLKFDLIDGRIRSIKTAHDETCGWLLETPQYENWLRTAHREAHHGLLWIKGKPGAGKSTLMKFAVDVSSEAGGNRSVISYFFHARGGPLEKTTVGMFRSLLYQLLTKLPQLRKILCSPKLETWKTNDSFEWNIELLKDLFTDAVKALGESPVICFIDALDECDDDSQARRILMFLYHLCVKFAIKWKTCFRVCVTSRHYPNISIPEHLSLNLELHAGHSSDITRYVASELRIGTDRTAQAVRTELQRKASGVFMWVVLVVDMLNKENDEGCSPRQLQKTLLAIPDDLHMLFRNILTRNKQNNEKFLLCMQWLLFAKRLLSPEELYLAILSGTSDEDIPTREAIDIQPDRVVKYLLNCSKGLAEAIGSRNRTMQFIHQSVRDFLLGEHGLESVDPNLGDNIIGQSHERLKQCCHNFIINNYFGPDKFPSCSSTHWTSFIGYATRRILYHADIAEGEGITQVPFLEKYGTSLFLALTTNREASPLYVAAAANLSNLIRILPSKLSYLEAEPSFWVTPLFVAISRGNDNALRAILKAQAEALPTTSRVHQLYGSLCDDIPKSKYLRDQFKLRFRLVDGVSPLSYVAIHCSERMLDFLLETGRWLPDTRDQDGRTPLSNASYCSVDQRVIKLLLANPEVDPNSRDDAGRTPLSYAAEAGNTDCVTELIQDSRVDLDSRDNKGWTPLSYAARAGNAECITELIQDSRVDLDSRDNKGRTPLSYAARAGNAECITELIQDSRVDLDSRDNKGRTPLSYAAEVGHEYCVTELIRTGRVDLDSRDNKGRTPLSYAARAGNAECITELIQDSRVDLDSRDNKGRTPLSYAAEVGHEYCVTELIRTGRVDLDSRDNKGRTPLSYAIINQWIEAVALLLRTGKVNIDCTDRHGLSPMDYARRLQLAYLVFACLDILQSPTSTDDPILNLAHPELEAAN</sequence>
<organism evidence="6 7">
    <name type="scientific">Ajellomyces capsulatus (strain G186AR / H82 / ATCC MYA-2454 / RMSCC 2432)</name>
    <name type="common">Darling's disease fungus</name>
    <name type="synonym">Histoplasma capsulatum</name>
    <dbReference type="NCBI Taxonomy" id="447093"/>
    <lineage>
        <taxon>Eukaryota</taxon>
        <taxon>Fungi</taxon>
        <taxon>Dikarya</taxon>
        <taxon>Ascomycota</taxon>
        <taxon>Pezizomycotina</taxon>
        <taxon>Eurotiomycetes</taxon>
        <taxon>Eurotiomycetidae</taxon>
        <taxon>Onygenales</taxon>
        <taxon>Ajellomycetaceae</taxon>
        <taxon>Histoplasma</taxon>
    </lineage>
</organism>
<dbReference type="HOGENOM" id="CLU_000288_34_2_1"/>
<evidence type="ECO:0000256" key="1">
    <source>
        <dbReference type="ARBA" id="ARBA00022737"/>
    </source>
</evidence>
<dbReference type="Proteomes" id="UP000001631">
    <property type="component" value="Unassembled WGS sequence"/>
</dbReference>
<dbReference type="VEuPathDB" id="FungiDB:I7I50_08820"/>
<dbReference type="PROSITE" id="PS50297">
    <property type="entry name" value="ANK_REP_REGION"/>
    <property type="match status" value="4"/>
</dbReference>
<feature type="repeat" description="ANK" evidence="3">
    <location>
        <begin position="1161"/>
        <end position="1194"/>
    </location>
</feature>
<gene>
    <name evidence="6" type="ORF">HCBG_08434</name>
</gene>
<feature type="domain" description="Nephrocystin 3-like N-terminal" evidence="5">
    <location>
        <begin position="402"/>
        <end position="579"/>
    </location>
</feature>
<dbReference type="EMBL" id="GG663377">
    <property type="protein sequence ID" value="EEH03494.1"/>
    <property type="molecule type" value="Genomic_DNA"/>
</dbReference>
<dbReference type="PANTHER" id="PTHR24198:SF165">
    <property type="entry name" value="ANKYRIN REPEAT-CONTAINING PROTEIN-RELATED"/>
    <property type="match status" value="1"/>
</dbReference>
<evidence type="ECO:0000259" key="5">
    <source>
        <dbReference type="Pfam" id="PF24883"/>
    </source>
</evidence>
<evidence type="ECO:0000313" key="6">
    <source>
        <dbReference type="EMBL" id="EEH03494.1"/>
    </source>
</evidence>
<dbReference type="PROSITE" id="PS50088">
    <property type="entry name" value="ANK_REPEAT"/>
    <property type="match status" value="6"/>
</dbReference>
<dbReference type="InterPro" id="IPR027417">
    <property type="entry name" value="P-loop_NTPase"/>
</dbReference>
<dbReference type="Gene3D" id="1.25.40.20">
    <property type="entry name" value="Ankyrin repeat-containing domain"/>
    <property type="match status" value="3"/>
</dbReference>
<accession>C0NZ54</accession>
<evidence type="ECO:0000256" key="3">
    <source>
        <dbReference type="PROSITE-ProRule" id="PRU00023"/>
    </source>
</evidence>
<protein>
    <submittedName>
        <fullName evidence="6">Pfs domain-containing protein</fullName>
    </submittedName>
</protein>
<dbReference type="Pfam" id="PF00023">
    <property type="entry name" value="Ank"/>
    <property type="match status" value="2"/>
</dbReference>
<dbReference type="GeneID" id="69041450"/>
<name>C0NZ54_AJECG</name>
<evidence type="ECO:0000256" key="4">
    <source>
        <dbReference type="SAM" id="MobiDB-lite"/>
    </source>
</evidence>
<dbReference type="SMART" id="SM00248">
    <property type="entry name" value="ANK"/>
    <property type="match status" value="10"/>
</dbReference>
<dbReference type="InParanoid" id="C0NZ54"/>
<dbReference type="Gene3D" id="3.40.50.300">
    <property type="entry name" value="P-loop containing nucleotide triphosphate hydrolases"/>
    <property type="match status" value="1"/>
</dbReference>
<feature type="repeat" description="ANK" evidence="3">
    <location>
        <begin position="1059"/>
        <end position="1092"/>
    </location>
</feature>
<dbReference type="InterPro" id="IPR002110">
    <property type="entry name" value="Ankyrin_rpt"/>
</dbReference>
<dbReference type="GO" id="GO:0003824">
    <property type="term" value="F:catalytic activity"/>
    <property type="evidence" value="ECO:0007669"/>
    <property type="project" value="InterPro"/>
</dbReference>
<feature type="repeat" description="ANK" evidence="3">
    <location>
        <begin position="1195"/>
        <end position="1228"/>
    </location>
</feature>